<organism evidence="3 4">
    <name type="scientific">Haloplanus salinus</name>
    <dbReference type="NCBI Taxonomy" id="1126245"/>
    <lineage>
        <taxon>Archaea</taxon>
        <taxon>Methanobacteriati</taxon>
        <taxon>Methanobacteriota</taxon>
        <taxon>Stenosarchaea group</taxon>
        <taxon>Halobacteria</taxon>
        <taxon>Halobacteriales</taxon>
        <taxon>Haloferacaceae</taxon>
        <taxon>Haloplanus</taxon>
    </lineage>
</organism>
<dbReference type="PANTHER" id="PTHR37829">
    <property type="entry name" value="PHAGE-LIKE ELEMENT PBSX PROTEIN XKDT"/>
    <property type="match status" value="1"/>
</dbReference>
<evidence type="ECO:0000313" key="3">
    <source>
        <dbReference type="EMBL" id="RCU47942.1"/>
    </source>
</evidence>
<feature type="compositionally biased region" description="Basic and acidic residues" evidence="1">
    <location>
        <begin position="183"/>
        <end position="199"/>
    </location>
</feature>
<feature type="domain" description="Baseplate protein J-like barrel" evidence="2">
    <location>
        <begin position="96"/>
        <end position="184"/>
    </location>
</feature>
<comment type="caution">
    <text evidence="3">The sequence shown here is derived from an EMBL/GenBank/DDBJ whole genome shotgun (WGS) entry which is preliminary data.</text>
</comment>
<dbReference type="AlphaFoldDB" id="A0A368NBJ5"/>
<sequence length="415" mass="42815">MATLVDGRLQPDSVDAVLEAMVNDFEAQAGENLPPGVASVLRSVYRPIAERLVEAQQTAALVLDSAQIDHAEDEALDLLTALIGVSRRKAVKAEGTVTLSRASAASQDYPIPAGAEVQTSGNDPVVFVTAESATLSTGETSVDVAVKARTGGVRGNVGPGAISVLRSTISGVEEVTNASETTGGRDRENDTELRERAKDNLSSGSRASASALISALMDDDDVTSVTIFINDLNVANGDGQPGHSFELVVEAPDEAAVLNRLAQAIADTKAAGDTSVGGYYGTAKTGTATLVNGQTETINFSLPTGVQIYVDIDMTVTEEYAGNDAVRDSIVRYIGGVLSTGNTDDGRLSVGSDVIYGSVEYAIRDVTGVYDINTLEVGTSASPTGTTNISITNGEKATANATDGSITFTTSVVTP</sequence>
<name>A0A368NBJ5_9EURY</name>
<dbReference type="InterPro" id="IPR052399">
    <property type="entry name" value="Phage_Baseplate_Assmbl_Protein"/>
</dbReference>
<dbReference type="InterPro" id="IPR006949">
    <property type="entry name" value="Barrel_Baseplate_J-like"/>
</dbReference>
<feature type="region of interest" description="Disordered" evidence="1">
    <location>
        <begin position="174"/>
        <end position="204"/>
    </location>
</feature>
<protein>
    <submittedName>
        <fullName evidence="3">Baseplate J family protein</fullName>
    </submittedName>
</protein>
<evidence type="ECO:0000259" key="2">
    <source>
        <dbReference type="Pfam" id="PF04865"/>
    </source>
</evidence>
<proteinExistence type="predicted"/>
<keyword evidence="4" id="KW-1185">Reference proteome</keyword>
<dbReference type="Pfam" id="PF04865">
    <property type="entry name" value="Baseplate_J"/>
    <property type="match status" value="1"/>
</dbReference>
<gene>
    <name evidence="3" type="ORF">DU504_11935</name>
</gene>
<evidence type="ECO:0000256" key="1">
    <source>
        <dbReference type="SAM" id="MobiDB-lite"/>
    </source>
</evidence>
<accession>A0A368NBJ5</accession>
<reference evidence="3 4" key="1">
    <citation type="submission" date="2018-07" db="EMBL/GenBank/DDBJ databases">
        <title>Genome sequences of Haloplanus salinus JCM 18368T.</title>
        <authorList>
            <person name="Kim Y.B."/>
            <person name="Roh S.W."/>
        </authorList>
    </citation>
    <scope>NUCLEOTIDE SEQUENCE [LARGE SCALE GENOMIC DNA]</scope>
    <source>
        <strain evidence="3 4">JCM 18368</strain>
    </source>
</reference>
<evidence type="ECO:0000313" key="4">
    <source>
        <dbReference type="Proteomes" id="UP000252189"/>
    </source>
</evidence>
<dbReference type="EMBL" id="QPHM01000001">
    <property type="protein sequence ID" value="RCU47942.1"/>
    <property type="molecule type" value="Genomic_DNA"/>
</dbReference>
<dbReference type="Proteomes" id="UP000252189">
    <property type="component" value="Unassembled WGS sequence"/>
</dbReference>
<dbReference type="PANTHER" id="PTHR37829:SF3">
    <property type="entry name" value="PROTEIN JAYE-RELATED"/>
    <property type="match status" value="1"/>
</dbReference>